<evidence type="ECO:0000256" key="5">
    <source>
        <dbReference type="ARBA" id="ARBA00039091"/>
    </source>
</evidence>
<dbReference type="GO" id="GO:0045202">
    <property type="term" value="C:synapse"/>
    <property type="evidence" value="ECO:0007669"/>
    <property type="project" value="GOC"/>
</dbReference>
<evidence type="ECO:0000259" key="9">
    <source>
        <dbReference type="Pfam" id="PF00755"/>
    </source>
</evidence>
<evidence type="ECO:0000256" key="6">
    <source>
        <dbReference type="ARBA" id="ARBA00040495"/>
    </source>
</evidence>
<dbReference type="InterPro" id="IPR042231">
    <property type="entry name" value="Cho/carn_acyl_trans_2"/>
</dbReference>
<dbReference type="PANTHER" id="PTHR22589:SF14">
    <property type="entry name" value="CHOLINE O-ACETYLTRANSFERASE"/>
    <property type="match status" value="1"/>
</dbReference>
<dbReference type="EMBL" id="VXIV02003247">
    <property type="protein sequence ID" value="KAF6019252.1"/>
    <property type="molecule type" value="Genomic_DNA"/>
</dbReference>
<feature type="domain" description="Choline/carnitine acyltransferase" evidence="9">
    <location>
        <begin position="47"/>
        <end position="639"/>
    </location>
</feature>
<dbReference type="OrthoDB" id="240216at2759"/>
<keyword evidence="3" id="KW-0530">Neurotransmitter biosynthesis</keyword>
<dbReference type="Proteomes" id="UP000593567">
    <property type="component" value="Unassembled WGS sequence"/>
</dbReference>
<proteinExistence type="inferred from homology"/>
<dbReference type="Pfam" id="PF00755">
    <property type="entry name" value="Carn_acyltransf"/>
    <property type="match status" value="1"/>
</dbReference>
<keyword evidence="2 8" id="KW-0808">Transferase</keyword>
<reference evidence="10" key="1">
    <citation type="submission" date="2020-06" db="EMBL/GenBank/DDBJ databases">
        <title>Draft genome of Bugula neritina, a colonial animal packing powerful symbionts and potential medicines.</title>
        <authorList>
            <person name="Rayko M."/>
        </authorList>
    </citation>
    <scope>NUCLEOTIDE SEQUENCE [LARGE SCALE GENOMIC DNA]</scope>
    <source>
        <strain evidence="10">Kwan_BN1</strain>
    </source>
</reference>
<evidence type="ECO:0000256" key="1">
    <source>
        <dbReference type="ARBA" id="ARBA00005232"/>
    </source>
</evidence>
<dbReference type="GO" id="GO:0008292">
    <property type="term" value="P:acetylcholine biosynthetic process"/>
    <property type="evidence" value="ECO:0007669"/>
    <property type="project" value="TreeGrafter"/>
</dbReference>
<dbReference type="Gene3D" id="3.30.559.70">
    <property type="entry name" value="Choline/Carnitine o-acyltransferase, domain 2"/>
    <property type="match status" value="1"/>
</dbReference>
<dbReference type="EC" id="2.3.1.6" evidence="5"/>
<dbReference type="InterPro" id="IPR023213">
    <property type="entry name" value="CAT-like_dom_sf"/>
</dbReference>
<dbReference type="GO" id="GO:0007274">
    <property type="term" value="P:neuromuscular synaptic transmission"/>
    <property type="evidence" value="ECO:0007669"/>
    <property type="project" value="TreeGrafter"/>
</dbReference>
<gene>
    <name evidence="10" type="ORF">EB796_022455</name>
</gene>
<keyword evidence="4 8" id="KW-0012">Acyltransferase</keyword>
<sequence length="727" mass="82744">MAANKCATTPNANAGTTRMVKEYVKRVESQDLEEYPQWNLKLPLPKLPVPKLADTLAVYLKVIKPITTESQYEHASHLVKEFQAKGGEGEKLQKLIEDLSETTDNWAYKWWLDDMYLLNSSPLPINSNPGMVFPKTTFADSNEQLRFAARLVSGILDYKVIIDARKLPIDRARHREKGQPLCMEQYYRLFSSYREPGEKIDKLRTVESSPVGEHITVIRNNQIFEMAVTNNVMRMSEDDICCQLKRICRIAEESPIKEDETVGILTTQSRDEWARCRHRLLLDPVNQKSLNSIETSIFVLCLDNSVPITYNHHRSVDDTDSKLRDDNSLALQMLHGQSTQLNSCNRWYDKTMQFIIGEDGACGLNYEHSPSEGIAVVQLIEHVLRYMEELRKKKLVRMNSIVDLPYPTRLDWNLSADIQTSISKARHRMDLAISNLDFYLLRFDVYGKDFPKSQNMSPDCLIQLALQLTYYRMHGNLVSTYESASTRRYRLGRVDNIRAASCEALEWCEAMSAQSTSSAESKMLLLRTAIKAQTDLMVQTILGHGMDCHMLALKRVAEEYESYTPAIFEDVTWSLCNTFTLSTSQVLTTLDSFMSYGPVVRYGYGASYNPHSDKIIFCISSFKECPDTRSDKFAMTLKEALCEIQALCVEVSDKKKLMTIDENKEAIISVNNNIVDLSTVNGIIHTPNSESITNVASDISPRRLVRQKNSIYAGGNGNRELVHQIDG</sequence>
<comment type="similarity">
    <text evidence="1 8">Belongs to the carnitine/choline acetyltransferase family.</text>
</comment>
<dbReference type="Gene3D" id="3.30.559.10">
    <property type="entry name" value="Chloramphenicol acetyltransferase-like domain"/>
    <property type="match status" value="1"/>
</dbReference>
<dbReference type="InterPro" id="IPR039551">
    <property type="entry name" value="Cho/carn_acyl_trans"/>
</dbReference>
<feature type="active site" description="Proton acceptor" evidence="7">
    <location>
        <position position="368"/>
    </location>
</feature>
<dbReference type="PROSITE" id="PS00440">
    <property type="entry name" value="ACYLTRANSF_C_2"/>
    <property type="match status" value="1"/>
</dbReference>
<evidence type="ECO:0000256" key="8">
    <source>
        <dbReference type="RuleBase" id="RU003801"/>
    </source>
</evidence>
<comment type="caution">
    <text evidence="10">The sequence shown here is derived from an EMBL/GenBank/DDBJ whole genome shotgun (WGS) entry which is preliminary data.</text>
</comment>
<evidence type="ECO:0000256" key="3">
    <source>
        <dbReference type="ARBA" id="ARBA00022979"/>
    </source>
</evidence>
<name>A0A7J7IZC9_BUGNE</name>
<accession>A0A7J7IZC9</accession>
<dbReference type="GO" id="GO:0004102">
    <property type="term" value="F:choline O-acetyltransferase activity"/>
    <property type="evidence" value="ECO:0007669"/>
    <property type="project" value="UniProtKB-EC"/>
</dbReference>
<dbReference type="PROSITE" id="PS00439">
    <property type="entry name" value="ACYLTRANSF_C_1"/>
    <property type="match status" value="1"/>
</dbReference>
<organism evidence="10 11">
    <name type="scientific">Bugula neritina</name>
    <name type="common">Brown bryozoan</name>
    <name type="synonym">Sertularia neritina</name>
    <dbReference type="NCBI Taxonomy" id="10212"/>
    <lineage>
        <taxon>Eukaryota</taxon>
        <taxon>Metazoa</taxon>
        <taxon>Spiralia</taxon>
        <taxon>Lophotrochozoa</taxon>
        <taxon>Bryozoa</taxon>
        <taxon>Gymnolaemata</taxon>
        <taxon>Cheilostomatida</taxon>
        <taxon>Flustrina</taxon>
        <taxon>Buguloidea</taxon>
        <taxon>Bugulidae</taxon>
        <taxon>Bugula</taxon>
    </lineage>
</organism>
<evidence type="ECO:0000256" key="7">
    <source>
        <dbReference type="PIRSR" id="PIRSR600542-1"/>
    </source>
</evidence>
<dbReference type="InterPro" id="IPR000542">
    <property type="entry name" value="Carn_acyl_trans"/>
</dbReference>
<dbReference type="GO" id="GO:0005737">
    <property type="term" value="C:cytoplasm"/>
    <property type="evidence" value="ECO:0007669"/>
    <property type="project" value="TreeGrafter"/>
</dbReference>
<keyword evidence="11" id="KW-1185">Reference proteome</keyword>
<evidence type="ECO:0000256" key="4">
    <source>
        <dbReference type="ARBA" id="ARBA00023315"/>
    </source>
</evidence>
<dbReference type="SUPFAM" id="SSF52777">
    <property type="entry name" value="CoA-dependent acyltransferases"/>
    <property type="match status" value="2"/>
</dbReference>
<dbReference type="AlphaFoldDB" id="A0A7J7IZC9"/>
<evidence type="ECO:0000313" key="10">
    <source>
        <dbReference type="EMBL" id="KAF6019252.1"/>
    </source>
</evidence>
<protein>
    <recommendedName>
        <fullName evidence="6">Choline O-acetyltransferase</fullName>
        <ecNumber evidence="5">2.3.1.6</ecNumber>
    </recommendedName>
</protein>
<dbReference type="GO" id="GO:0043005">
    <property type="term" value="C:neuron projection"/>
    <property type="evidence" value="ECO:0007669"/>
    <property type="project" value="TreeGrafter"/>
</dbReference>
<dbReference type="PANTHER" id="PTHR22589">
    <property type="entry name" value="CARNITINE O-ACYLTRANSFERASE"/>
    <property type="match status" value="1"/>
</dbReference>
<evidence type="ECO:0000313" key="11">
    <source>
        <dbReference type="Proteomes" id="UP000593567"/>
    </source>
</evidence>
<evidence type="ECO:0000256" key="2">
    <source>
        <dbReference type="ARBA" id="ARBA00022679"/>
    </source>
</evidence>